<proteinExistence type="predicted"/>
<feature type="domain" description="Histidine phosphotransferase ChpT C-terminal" evidence="1">
    <location>
        <begin position="77"/>
        <end position="188"/>
    </location>
</feature>
<evidence type="ECO:0000313" key="3">
    <source>
        <dbReference type="Proteomes" id="UP001193501"/>
    </source>
</evidence>
<accession>A0AAE4YBH6</accession>
<sequence>MSDKSDLAALLGSRICHDLISPIGAIGNGLELLMMETGSRGPEMALISESVAHANARIRFFRVAFGAAAGEARLGRAEVASIISDMTKGGRLSIDWQTGADLSRSEVKIAFLLLMCLESAMAYGGKITVQVDGGRWSIMGEANKLRIDPALWAVLADPTAEPEITPSNVHFPLAAEEISRRQFRLAADLGQTSIKLSF</sequence>
<dbReference type="EMBL" id="JAABNR010000025">
    <property type="protein sequence ID" value="NBZ89533.1"/>
    <property type="molecule type" value="Genomic_DNA"/>
</dbReference>
<keyword evidence="3" id="KW-1185">Reference proteome</keyword>
<dbReference type="InterPro" id="IPR036890">
    <property type="entry name" value="HATPase_C_sf"/>
</dbReference>
<organism evidence="2 3">
    <name type="scientific">Stagnihabitans tardus</name>
    <dbReference type="NCBI Taxonomy" id="2699202"/>
    <lineage>
        <taxon>Bacteria</taxon>
        <taxon>Pseudomonadati</taxon>
        <taxon>Pseudomonadota</taxon>
        <taxon>Alphaproteobacteria</taxon>
        <taxon>Rhodobacterales</taxon>
        <taxon>Paracoccaceae</taxon>
        <taxon>Stagnihabitans</taxon>
    </lineage>
</organism>
<dbReference type="Proteomes" id="UP001193501">
    <property type="component" value="Unassembled WGS sequence"/>
</dbReference>
<dbReference type="Gene3D" id="3.30.565.10">
    <property type="entry name" value="Histidine kinase-like ATPase, C-terminal domain"/>
    <property type="match status" value="1"/>
</dbReference>
<gene>
    <name evidence="2" type="ORF">GV832_18245</name>
</gene>
<dbReference type="RefSeq" id="WP_168776334.1">
    <property type="nucleotide sequence ID" value="NZ_JAABNR010000025.1"/>
</dbReference>
<name>A0AAE4YBH6_9RHOB</name>
<dbReference type="Pfam" id="PF10090">
    <property type="entry name" value="HPTransfase"/>
    <property type="match status" value="1"/>
</dbReference>
<protein>
    <submittedName>
        <fullName evidence="2">Histidine phosphotransferase</fullName>
    </submittedName>
</protein>
<comment type="caution">
    <text evidence="2">The sequence shown here is derived from an EMBL/GenBank/DDBJ whole genome shotgun (WGS) entry which is preliminary data.</text>
</comment>
<evidence type="ECO:0000259" key="1">
    <source>
        <dbReference type="Pfam" id="PF10090"/>
    </source>
</evidence>
<dbReference type="AlphaFoldDB" id="A0AAE4YBH6"/>
<reference evidence="2" key="1">
    <citation type="submission" date="2020-01" db="EMBL/GenBank/DDBJ databases">
        <authorList>
            <person name="Chen W.-M."/>
        </authorList>
    </citation>
    <scope>NUCLEOTIDE SEQUENCE</scope>
    <source>
        <strain evidence="2">CYK-10</strain>
    </source>
</reference>
<dbReference type="Gene3D" id="1.10.287.130">
    <property type="match status" value="1"/>
</dbReference>
<evidence type="ECO:0000313" key="2">
    <source>
        <dbReference type="EMBL" id="NBZ89533.1"/>
    </source>
</evidence>
<dbReference type="InterPro" id="IPR018762">
    <property type="entry name" value="ChpT_C"/>
</dbReference>